<reference evidence="2" key="1">
    <citation type="submission" date="2017-02" db="UniProtKB">
        <authorList>
            <consortium name="WormBaseParasite"/>
        </authorList>
    </citation>
    <scope>IDENTIFICATION</scope>
</reference>
<keyword evidence="1" id="KW-1185">Reference proteome</keyword>
<organism evidence="1 2">
    <name type="scientific">Syphacia muris</name>
    <dbReference type="NCBI Taxonomy" id="451379"/>
    <lineage>
        <taxon>Eukaryota</taxon>
        <taxon>Metazoa</taxon>
        <taxon>Ecdysozoa</taxon>
        <taxon>Nematoda</taxon>
        <taxon>Chromadorea</taxon>
        <taxon>Rhabditida</taxon>
        <taxon>Spirurina</taxon>
        <taxon>Oxyuridomorpha</taxon>
        <taxon>Oxyuroidea</taxon>
        <taxon>Oxyuridae</taxon>
        <taxon>Syphacia</taxon>
    </lineage>
</organism>
<accession>A0A0N5A7Z8</accession>
<sequence>MSKVLSVEERRELRRKRILEGSQSRLEKILNGPSGIYAFLSRLIVAERRLAPALEGGNFYSFNVSHSSSTKPSLSSFEAGIVKPEASIHKEDSSSCQSHAENYFAEWPVRNSFEASLFAVNFNIH</sequence>
<proteinExistence type="predicted"/>
<protein>
    <submittedName>
        <fullName evidence="2">BHLH domain-containing protein</fullName>
    </submittedName>
</protein>
<evidence type="ECO:0000313" key="1">
    <source>
        <dbReference type="Proteomes" id="UP000046393"/>
    </source>
</evidence>
<evidence type="ECO:0000313" key="2">
    <source>
        <dbReference type="WBParaSite" id="SMUV_0000017301-mRNA-1"/>
    </source>
</evidence>
<dbReference type="AlphaFoldDB" id="A0A0N5A7Z8"/>
<dbReference type="WBParaSite" id="SMUV_0000017301-mRNA-1">
    <property type="protein sequence ID" value="SMUV_0000017301-mRNA-1"/>
    <property type="gene ID" value="SMUV_0000017301"/>
</dbReference>
<dbReference type="Proteomes" id="UP000046393">
    <property type="component" value="Unplaced"/>
</dbReference>
<name>A0A0N5A7Z8_9BILA</name>